<evidence type="ECO:0000313" key="1">
    <source>
        <dbReference type="EMBL" id="USW53949.1"/>
    </source>
</evidence>
<gene>
    <name evidence="1" type="ORF">Slin15195_G072680</name>
</gene>
<dbReference type="Proteomes" id="UP001056384">
    <property type="component" value="Chromosome 5"/>
</dbReference>
<dbReference type="EMBL" id="CP099422">
    <property type="protein sequence ID" value="USW53949.1"/>
    <property type="molecule type" value="Genomic_DNA"/>
</dbReference>
<dbReference type="AlphaFoldDB" id="A0A9Q9ASP3"/>
<proteinExistence type="predicted"/>
<accession>A0A9Q9ASP3</accession>
<sequence length="398" mass="44129">MEGHMTDNSISMIMSKRTSAGAPEAAIVHNDQQYLQRSMIVGARTPWQVPQVLKYKNHDVETTPSAAKLHALAVKRIERHWHKDVATECLPLELERTTPYSLALLTRLDALANHTRDDHERGVSLLREAFEQRRSQEAAYGGDTLLDIVTTRPDLVGKQRRSKVVEDEIWENRTGIMLKDVDRATRSAVKVATKARYAKAPGETKATMQARVKKERRKTAKELAATARRVVALRLKKDEEFKEIEHRLGHKLLRNQRKDVTKIRKAQFNSAGKGITYSMAASGPYGDIVTVKGLGSSVGRDTDAERPGLSEEGRRFLEDNNIKTDDAEARGHQASTFSTANAVNLERMADREPAGLKASGSGFRARHDGLSLVAAMREASISTLAGAELEESKDKSSG</sequence>
<keyword evidence="2" id="KW-1185">Reference proteome</keyword>
<reference evidence="1" key="1">
    <citation type="submission" date="2022-06" db="EMBL/GenBank/DDBJ databases">
        <title>Complete genome sequences of two strains of the flax pathogen Septoria linicola.</title>
        <authorList>
            <person name="Lapalu N."/>
            <person name="Simon A."/>
            <person name="Demenou B."/>
            <person name="Paumier D."/>
            <person name="Guillot M.-P."/>
            <person name="Gout L."/>
            <person name="Valade R."/>
        </authorList>
    </citation>
    <scope>NUCLEOTIDE SEQUENCE</scope>
    <source>
        <strain evidence="1">SE15195</strain>
    </source>
</reference>
<evidence type="ECO:0000313" key="2">
    <source>
        <dbReference type="Proteomes" id="UP001056384"/>
    </source>
</evidence>
<organism evidence="1 2">
    <name type="scientific">Septoria linicola</name>
    <dbReference type="NCBI Taxonomy" id="215465"/>
    <lineage>
        <taxon>Eukaryota</taxon>
        <taxon>Fungi</taxon>
        <taxon>Dikarya</taxon>
        <taxon>Ascomycota</taxon>
        <taxon>Pezizomycotina</taxon>
        <taxon>Dothideomycetes</taxon>
        <taxon>Dothideomycetidae</taxon>
        <taxon>Mycosphaerellales</taxon>
        <taxon>Mycosphaerellaceae</taxon>
        <taxon>Septoria</taxon>
    </lineage>
</organism>
<name>A0A9Q9ASP3_9PEZI</name>
<protein>
    <submittedName>
        <fullName evidence="1">Uncharacterized protein</fullName>
    </submittedName>
</protein>